<organism evidence="2 3">
    <name type="scientific">Lasius niger</name>
    <name type="common">Black garden ant</name>
    <dbReference type="NCBI Taxonomy" id="67767"/>
    <lineage>
        <taxon>Eukaryota</taxon>
        <taxon>Metazoa</taxon>
        <taxon>Ecdysozoa</taxon>
        <taxon>Arthropoda</taxon>
        <taxon>Hexapoda</taxon>
        <taxon>Insecta</taxon>
        <taxon>Pterygota</taxon>
        <taxon>Neoptera</taxon>
        <taxon>Endopterygota</taxon>
        <taxon>Hymenoptera</taxon>
        <taxon>Apocrita</taxon>
        <taxon>Aculeata</taxon>
        <taxon>Formicoidea</taxon>
        <taxon>Formicidae</taxon>
        <taxon>Formicinae</taxon>
        <taxon>Lasius</taxon>
        <taxon>Lasius</taxon>
    </lineage>
</organism>
<feature type="region of interest" description="Disordered" evidence="1">
    <location>
        <begin position="27"/>
        <end position="55"/>
    </location>
</feature>
<evidence type="ECO:0000313" key="3">
    <source>
        <dbReference type="Proteomes" id="UP000036403"/>
    </source>
</evidence>
<dbReference type="AlphaFoldDB" id="A0A0J7KGV6"/>
<comment type="caution">
    <text evidence="2">The sequence shown here is derived from an EMBL/GenBank/DDBJ whole genome shotgun (WGS) entry which is preliminary data.</text>
</comment>
<name>A0A0J7KGV6_LASNI</name>
<protein>
    <submittedName>
        <fullName evidence="2">Uncharacterized protein</fullName>
    </submittedName>
</protein>
<evidence type="ECO:0000313" key="2">
    <source>
        <dbReference type="EMBL" id="KMQ89479.1"/>
    </source>
</evidence>
<sequence length="70" mass="8008">MEAMLEQQAQMLIKLKELVTFLQPSFAKDEKETPAQPEAEIVSTSPERLPNEPIPVTLKEDADPVEWWKS</sequence>
<dbReference type="EMBL" id="LBMM01007726">
    <property type="protein sequence ID" value="KMQ89479.1"/>
    <property type="molecule type" value="Genomic_DNA"/>
</dbReference>
<proteinExistence type="predicted"/>
<dbReference type="Proteomes" id="UP000036403">
    <property type="component" value="Unassembled WGS sequence"/>
</dbReference>
<dbReference type="PaxDb" id="67767-A0A0J7KGV6"/>
<accession>A0A0J7KGV6</accession>
<gene>
    <name evidence="2" type="ORF">RF55_10887</name>
</gene>
<keyword evidence="3" id="KW-1185">Reference proteome</keyword>
<reference evidence="2 3" key="1">
    <citation type="submission" date="2015-04" db="EMBL/GenBank/DDBJ databases">
        <title>Lasius niger genome sequencing.</title>
        <authorList>
            <person name="Konorov E.A."/>
            <person name="Nikitin M.A."/>
            <person name="Kirill M.V."/>
            <person name="Chang P."/>
        </authorList>
    </citation>
    <scope>NUCLEOTIDE SEQUENCE [LARGE SCALE GENOMIC DNA]</scope>
    <source>
        <tissue evidence="2">Whole</tissue>
    </source>
</reference>
<evidence type="ECO:0000256" key="1">
    <source>
        <dbReference type="SAM" id="MobiDB-lite"/>
    </source>
</evidence>